<feature type="transmembrane region" description="Helical" evidence="2">
    <location>
        <begin position="15"/>
        <end position="37"/>
    </location>
</feature>
<accession>A0AAV7ZW30</accession>
<protein>
    <submittedName>
        <fullName evidence="3">Lipoteichoic acid synthase</fullName>
    </submittedName>
</protein>
<feature type="region of interest" description="Disordered" evidence="1">
    <location>
        <begin position="145"/>
        <end position="201"/>
    </location>
</feature>
<feature type="transmembrane region" description="Helical" evidence="2">
    <location>
        <begin position="110"/>
        <end position="134"/>
    </location>
</feature>
<feature type="compositionally biased region" description="Basic and acidic residues" evidence="1">
    <location>
        <begin position="168"/>
        <end position="193"/>
    </location>
</feature>
<dbReference type="Proteomes" id="UP001146793">
    <property type="component" value="Unassembled WGS sequence"/>
</dbReference>
<feature type="transmembrane region" description="Helical" evidence="2">
    <location>
        <begin position="43"/>
        <end position="64"/>
    </location>
</feature>
<evidence type="ECO:0000313" key="3">
    <source>
        <dbReference type="EMBL" id="KAJ3445520.1"/>
    </source>
</evidence>
<feature type="transmembrane region" description="Helical" evidence="2">
    <location>
        <begin position="76"/>
        <end position="95"/>
    </location>
</feature>
<keyword evidence="2" id="KW-1133">Transmembrane helix</keyword>
<evidence type="ECO:0000313" key="4">
    <source>
        <dbReference type="Proteomes" id="UP001146793"/>
    </source>
</evidence>
<evidence type="ECO:0000256" key="2">
    <source>
        <dbReference type="SAM" id="Phobius"/>
    </source>
</evidence>
<name>A0AAV7ZW30_9EUKA</name>
<dbReference type="EMBL" id="JANTQA010000023">
    <property type="protein sequence ID" value="KAJ3445520.1"/>
    <property type="molecule type" value="Genomic_DNA"/>
</dbReference>
<reference evidence="3" key="1">
    <citation type="submission" date="2022-08" db="EMBL/GenBank/DDBJ databases">
        <title>Novel sulphate-reducing endosymbionts in the free-living metamonad Anaeramoeba.</title>
        <authorList>
            <person name="Jerlstrom-Hultqvist J."/>
            <person name="Cepicka I."/>
            <person name="Gallot-Lavallee L."/>
            <person name="Salas-Leiva D."/>
            <person name="Curtis B.A."/>
            <person name="Zahonova K."/>
            <person name="Pipaliya S."/>
            <person name="Dacks J."/>
            <person name="Roger A.J."/>
        </authorList>
    </citation>
    <scope>NUCLEOTIDE SEQUENCE</scope>
    <source>
        <strain evidence="3">Busselton2</strain>
    </source>
</reference>
<dbReference type="AlphaFoldDB" id="A0AAV7ZW30"/>
<keyword evidence="2" id="KW-0812">Transmembrane</keyword>
<evidence type="ECO:0000256" key="1">
    <source>
        <dbReference type="SAM" id="MobiDB-lite"/>
    </source>
</evidence>
<gene>
    <name evidence="3" type="ORF">M0812_11397</name>
</gene>
<organism evidence="3 4">
    <name type="scientific">Anaeramoeba flamelloides</name>
    <dbReference type="NCBI Taxonomy" id="1746091"/>
    <lineage>
        <taxon>Eukaryota</taxon>
        <taxon>Metamonada</taxon>
        <taxon>Anaeramoebidae</taxon>
        <taxon>Anaeramoeba</taxon>
    </lineage>
</organism>
<proteinExistence type="predicted"/>
<feature type="compositionally biased region" description="Low complexity" evidence="1">
    <location>
        <begin position="155"/>
        <end position="166"/>
    </location>
</feature>
<comment type="caution">
    <text evidence="3">The sequence shown here is derived from an EMBL/GenBank/DDBJ whole genome shotgun (WGS) entry which is preliminary data.</text>
</comment>
<keyword evidence="2" id="KW-0472">Membrane</keyword>
<sequence length="201" mass="22769">MSYLVNNLKQHKIEVGFHFLNLFGWLFSISAIGSFGYDIEKYWSLYTFVIVISLFLSFACLILIGKESYGDKTRYVLNHVIVVILAISLLGAQAINDEYCLLPKKCLKKSVIAVFGISVQLVALGAILICNIVIYDKRSEYQSNDVEQKNDTNQNNESLHSNPSEENSSEKENIEHSEKSEKSEIQEKSEKTETSQNSDNI</sequence>